<dbReference type="InterPro" id="IPR036390">
    <property type="entry name" value="WH_DNA-bd_sf"/>
</dbReference>
<dbReference type="PRINTS" id="PR00035">
    <property type="entry name" value="HTHGNTR"/>
</dbReference>
<dbReference type="RefSeq" id="WP_285880251.1">
    <property type="nucleotide sequence ID" value="NZ_JARFYN010000017.1"/>
</dbReference>
<dbReference type="InterPro" id="IPR000524">
    <property type="entry name" value="Tscrpt_reg_HTH_GntR"/>
</dbReference>
<dbReference type="InterPro" id="IPR036388">
    <property type="entry name" value="WH-like_DNA-bd_sf"/>
</dbReference>
<evidence type="ECO:0000259" key="4">
    <source>
        <dbReference type="PROSITE" id="PS50949"/>
    </source>
</evidence>
<dbReference type="Pfam" id="PF07729">
    <property type="entry name" value="FCD"/>
    <property type="match status" value="1"/>
</dbReference>
<proteinExistence type="predicted"/>
<keyword evidence="6" id="KW-1185">Reference proteome</keyword>
<dbReference type="Gene3D" id="1.20.120.530">
    <property type="entry name" value="GntR ligand-binding domain-like"/>
    <property type="match status" value="1"/>
</dbReference>
<dbReference type="InterPro" id="IPR008920">
    <property type="entry name" value="TF_FadR/GntR_C"/>
</dbReference>
<dbReference type="Gene3D" id="1.10.10.10">
    <property type="entry name" value="Winged helix-like DNA-binding domain superfamily/Winged helix DNA-binding domain"/>
    <property type="match status" value="1"/>
</dbReference>
<evidence type="ECO:0000313" key="6">
    <source>
        <dbReference type="Proteomes" id="UP001172630"/>
    </source>
</evidence>
<accession>A0ABT7KEK1</accession>
<dbReference type="PROSITE" id="PS50949">
    <property type="entry name" value="HTH_GNTR"/>
    <property type="match status" value="1"/>
</dbReference>
<feature type="domain" description="HTH gntR-type" evidence="4">
    <location>
        <begin position="14"/>
        <end position="82"/>
    </location>
</feature>
<dbReference type="SUPFAM" id="SSF48008">
    <property type="entry name" value="GntR ligand-binding domain-like"/>
    <property type="match status" value="1"/>
</dbReference>
<dbReference type="CDD" id="cd07377">
    <property type="entry name" value="WHTH_GntR"/>
    <property type="match status" value="1"/>
</dbReference>
<dbReference type="PANTHER" id="PTHR43537:SF5">
    <property type="entry name" value="UXU OPERON TRANSCRIPTIONAL REGULATOR"/>
    <property type="match status" value="1"/>
</dbReference>
<dbReference type="Proteomes" id="UP001172630">
    <property type="component" value="Unassembled WGS sequence"/>
</dbReference>
<keyword evidence="1" id="KW-0805">Transcription regulation</keyword>
<sequence>MAIQPKSQTETRSQTLVARLSDTLRRAIETGQFPPGSKLPSESQLTEAHGVSRTVVREAIAALRSDRLVEAQQGAGVFVLDQPTSSVLSFGNLDQARVSSVIELLELRTAVEVEAAGLAALRRSPAQEETIFERHHALRDRLNAGVPTSEADFALHVAIAEATNNPRFREFLAMIGPRIIPRAAMREGELEADQDAYILLIDEEHRQIVVAISNGDEEGAREAMRRHLRGSQERYRALLREQRKPV</sequence>
<evidence type="ECO:0000256" key="1">
    <source>
        <dbReference type="ARBA" id="ARBA00023015"/>
    </source>
</evidence>
<evidence type="ECO:0000256" key="3">
    <source>
        <dbReference type="ARBA" id="ARBA00023163"/>
    </source>
</evidence>
<keyword evidence="3" id="KW-0804">Transcription</keyword>
<dbReference type="PANTHER" id="PTHR43537">
    <property type="entry name" value="TRANSCRIPTIONAL REGULATOR, GNTR FAMILY"/>
    <property type="match status" value="1"/>
</dbReference>
<dbReference type="InterPro" id="IPR011711">
    <property type="entry name" value="GntR_C"/>
</dbReference>
<evidence type="ECO:0000256" key="2">
    <source>
        <dbReference type="ARBA" id="ARBA00023125"/>
    </source>
</evidence>
<dbReference type="SMART" id="SM00345">
    <property type="entry name" value="HTH_GNTR"/>
    <property type="match status" value="1"/>
</dbReference>
<reference evidence="5" key="1">
    <citation type="submission" date="2023-06" db="EMBL/GenBank/DDBJ databases">
        <title>Phylogenetic Diversity of Rhizobium strains.</title>
        <authorList>
            <person name="Moura F.T."/>
            <person name="Helene L.C.F."/>
            <person name="Hungria M."/>
        </authorList>
    </citation>
    <scope>NUCLEOTIDE SEQUENCE</scope>
    <source>
        <strain evidence="5">CCGE524</strain>
    </source>
</reference>
<dbReference type="Pfam" id="PF00392">
    <property type="entry name" value="GntR"/>
    <property type="match status" value="1"/>
</dbReference>
<comment type="caution">
    <text evidence="5">The sequence shown here is derived from an EMBL/GenBank/DDBJ whole genome shotgun (WGS) entry which is preliminary data.</text>
</comment>
<name>A0ABT7KEK1_9HYPH</name>
<organism evidence="5 6">
    <name type="scientific">Rhizobium calliandrae</name>
    <dbReference type="NCBI Taxonomy" id="1312182"/>
    <lineage>
        <taxon>Bacteria</taxon>
        <taxon>Pseudomonadati</taxon>
        <taxon>Pseudomonadota</taxon>
        <taxon>Alphaproteobacteria</taxon>
        <taxon>Hyphomicrobiales</taxon>
        <taxon>Rhizobiaceae</taxon>
        <taxon>Rhizobium/Agrobacterium group</taxon>
        <taxon>Rhizobium</taxon>
    </lineage>
</organism>
<protein>
    <submittedName>
        <fullName evidence="5">FadR/GntR family transcriptional regulator</fullName>
    </submittedName>
</protein>
<gene>
    <name evidence="5" type="ORF">PY650_15520</name>
</gene>
<keyword evidence="2" id="KW-0238">DNA-binding</keyword>
<dbReference type="EMBL" id="JARFYN010000017">
    <property type="protein sequence ID" value="MDL2407049.1"/>
    <property type="molecule type" value="Genomic_DNA"/>
</dbReference>
<dbReference type="SMART" id="SM00895">
    <property type="entry name" value="FCD"/>
    <property type="match status" value="1"/>
</dbReference>
<evidence type="ECO:0000313" key="5">
    <source>
        <dbReference type="EMBL" id="MDL2407049.1"/>
    </source>
</evidence>
<dbReference type="SUPFAM" id="SSF46785">
    <property type="entry name" value="Winged helix' DNA-binding domain"/>
    <property type="match status" value="1"/>
</dbReference>